<name>A0ABS6VT30_9GAMM</name>
<comment type="similarity">
    <text evidence="2">Belongs to the outer membrane factor (OMF) (TC 1.B.17) family.</text>
</comment>
<evidence type="ECO:0000256" key="2">
    <source>
        <dbReference type="ARBA" id="ARBA00007613"/>
    </source>
</evidence>
<accession>A0ABS6VT30</accession>
<evidence type="ECO:0000256" key="1">
    <source>
        <dbReference type="ARBA" id="ARBA00004442"/>
    </source>
</evidence>
<keyword evidence="7" id="KW-0998">Cell outer membrane</keyword>
<evidence type="ECO:0000313" key="9">
    <source>
        <dbReference type="Proteomes" id="UP001166291"/>
    </source>
</evidence>
<evidence type="ECO:0000256" key="5">
    <source>
        <dbReference type="ARBA" id="ARBA00022692"/>
    </source>
</evidence>
<reference evidence="8" key="1">
    <citation type="submission" date="2021-07" db="EMBL/GenBank/DDBJ databases">
        <title>Zhongshania sp. CAU 1632 isolated from seawater.</title>
        <authorList>
            <person name="Kim W."/>
        </authorList>
    </citation>
    <scope>NUCLEOTIDE SEQUENCE</scope>
    <source>
        <strain evidence="8">CAU 1632</strain>
    </source>
</reference>
<keyword evidence="6" id="KW-0472">Membrane</keyword>
<organism evidence="8 9">
    <name type="scientific">Zhongshania aquimaris</name>
    <dbReference type="NCBI Taxonomy" id="2857107"/>
    <lineage>
        <taxon>Bacteria</taxon>
        <taxon>Pseudomonadati</taxon>
        <taxon>Pseudomonadota</taxon>
        <taxon>Gammaproteobacteria</taxon>
        <taxon>Cellvibrionales</taxon>
        <taxon>Spongiibacteraceae</taxon>
        <taxon>Zhongshania</taxon>
    </lineage>
</organism>
<evidence type="ECO:0000313" key="8">
    <source>
        <dbReference type="EMBL" id="MBW2941464.1"/>
    </source>
</evidence>
<comment type="caution">
    <text evidence="8">The sequence shown here is derived from an EMBL/GenBank/DDBJ whole genome shotgun (WGS) entry which is preliminary data.</text>
</comment>
<dbReference type="EMBL" id="JAHWDQ010000003">
    <property type="protein sequence ID" value="MBW2941464.1"/>
    <property type="molecule type" value="Genomic_DNA"/>
</dbReference>
<evidence type="ECO:0000256" key="6">
    <source>
        <dbReference type="ARBA" id="ARBA00023136"/>
    </source>
</evidence>
<dbReference type="InterPro" id="IPR003423">
    <property type="entry name" value="OMP_efflux"/>
</dbReference>
<keyword evidence="4" id="KW-1134">Transmembrane beta strand</keyword>
<evidence type="ECO:0000256" key="3">
    <source>
        <dbReference type="ARBA" id="ARBA00022448"/>
    </source>
</evidence>
<dbReference type="PANTHER" id="PTHR30026:SF20">
    <property type="entry name" value="OUTER MEMBRANE PROTEIN TOLC"/>
    <property type="match status" value="1"/>
</dbReference>
<keyword evidence="5" id="KW-0812">Transmembrane</keyword>
<comment type="subcellular location">
    <subcellularLocation>
        <location evidence="1">Cell outer membrane</location>
    </subcellularLocation>
</comment>
<sequence>MSSSYRLGERARRLVPLCLIVFGLFNAPICAHATNRNISLATAITKTLAQNPQLHQYDLKQSGLASQLATQKLRPRVSASVEVENFAGSGDYASSKSAETTLALSSVMELGDKRSARVSLASTRLQLLEDERKIFTLDILGALTSNFIKAIKAQEMIAVAKEGLDLAKHTLTVVKKRAVQGAVADLEVKRAAAALAQAELRLSGLQQSHQRLVMKLASFWRETSPAWDGVDGSLYNFTSPPSYSDLYQRASRSPFITRYASDARLKKAELALAQTQSSTDISWQVGVRRFEETGDNALIAGISIPLFSDRRNASETNSARAAYDEVEYSKQYGLAKFHVQLYEAYSQYQQHAKSVRVYQQTIIPALVSILSDTEKAYQAGRYRYQDWIIAQEELLTAKRALIDNAAAASLNQAIIEQLIAEPL</sequence>
<dbReference type="PANTHER" id="PTHR30026">
    <property type="entry name" value="OUTER MEMBRANE PROTEIN TOLC"/>
    <property type="match status" value="1"/>
</dbReference>
<dbReference type="Proteomes" id="UP001166291">
    <property type="component" value="Unassembled WGS sequence"/>
</dbReference>
<dbReference type="Pfam" id="PF02321">
    <property type="entry name" value="OEP"/>
    <property type="match status" value="1"/>
</dbReference>
<protein>
    <submittedName>
        <fullName evidence="8">TolC family protein</fullName>
    </submittedName>
</protein>
<keyword evidence="9" id="KW-1185">Reference proteome</keyword>
<keyword evidence="3" id="KW-0813">Transport</keyword>
<dbReference type="RefSeq" id="WP_219043714.1">
    <property type="nucleotide sequence ID" value="NZ_JAHWDQ010000003.1"/>
</dbReference>
<gene>
    <name evidence="8" type="ORF">KXJ70_11775</name>
</gene>
<evidence type="ECO:0000256" key="7">
    <source>
        <dbReference type="ARBA" id="ARBA00023237"/>
    </source>
</evidence>
<dbReference type="InterPro" id="IPR051906">
    <property type="entry name" value="TolC-like"/>
</dbReference>
<evidence type="ECO:0000256" key="4">
    <source>
        <dbReference type="ARBA" id="ARBA00022452"/>
    </source>
</evidence>
<proteinExistence type="inferred from homology"/>